<gene>
    <name evidence="2" type="ORF">CTEN210_04331</name>
</gene>
<feature type="compositionally biased region" description="Acidic residues" evidence="1">
    <location>
        <begin position="87"/>
        <end position="97"/>
    </location>
</feature>
<dbReference type="Proteomes" id="UP001054902">
    <property type="component" value="Unassembled WGS sequence"/>
</dbReference>
<protein>
    <submittedName>
        <fullName evidence="2">Uncharacterized protein</fullName>
    </submittedName>
</protein>
<dbReference type="AlphaFoldDB" id="A0AAD3H2E2"/>
<sequence>MSSDEDAVVDGSLKRDFEEISEIGVTPRGASKKVSMNAVYDAIRTMNGNLKNVLDNQVLLDSRLIALEGKVGSNNIVTTGEGINMDSEQEDEDEDQAETPANRPEYTNIVPPKIYELAPEDIPLVDKLFTTADLGLMKTSRKTFNIPRKFSDSIACPCNSGPTCFLAPHLVHGYTSNNDVPCDNADCCHFFFSAIIGEMTDMQSNPITGINPGSFELGSGTFNYQQHSLHGQTRGKLLAHLLYTHHMTVEQSKKYLPFLANHTHQKRKKEHEQWFVSKFINAGNPILCKPTRLTDPPTNAEVAAGNETV</sequence>
<feature type="region of interest" description="Disordered" evidence="1">
    <location>
        <begin position="78"/>
        <end position="106"/>
    </location>
</feature>
<organism evidence="2 3">
    <name type="scientific">Chaetoceros tenuissimus</name>
    <dbReference type="NCBI Taxonomy" id="426638"/>
    <lineage>
        <taxon>Eukaryota</taxon>
        <taxon>Sar</taxon>
        <taxon>Stramenopiles</taxon>
        <taxon>Ochrophyta</taxon>
        <taxon>Bacillariophyta</taxon>
        <taxon>Coscinodiscophyceae</taxon>
        <taxon>Chaetocerotophycidae</taxon>
        <taxon>Chaetocerotales</taxon>
        <taxon>Chaetocerotaceae</taxon>
        <taxon>Chaetoceros</taxon>
    </lineage>
</organism>
<proteinExistence type="predicted"/>
<accession>A0AAD3H2E2</accession>
<evidence type="ECO:0000256" key="1">
    <source>
        <dbReference type="SAM" id="MobiDB-lite"/>
    </source>
</evidence>
<evidence type="ECO:0000313" key="3">
    <source>
        <dbReference type="Proteomes" id="UP001054902"/>
    </source>
</evidence>
<name>A0AAD3H2E2_9STRA</name>
<comment type="caution">
    <text evidence="2">The sequence shown here is derived from an EMBL/GenBank/DDBJ whole genome shotgun (WGS) entry which is preliminary data.</text>
</comment>
<dbReference type="EMBL" id="BLLK01000023">
    <property type="protein sequence ID" value="GFH47855.1"/>
    <property type="molecule type" value="Genomic_DNA"/>
</dbReference>
<keyword evidence="3" id="KW-1185">Reference proteome</keyword>
<reference evidence="2 3" key="1">
    <citation type="journal article" date="2021" name="Sci. Rep.">
        <title>The genome of the diatom Chaetoceros tenuissimus carries an ancient integrated fragment of an extant virus.</title>
        <authorList>
            <person name="Hongo Y."/>
            <person name="Kimura K."/>
            <person name="Takaki Y."/>
            <person name="Yoshida Y."/>
            <person name="Baba S."/>
            <person name="Kobayashi G."/>
            <person name="Nagasaki K."/>
            <person name="Hano T."/>
            <person name="Tomaru Y."/>
        </authorList>
    </citation>
    <scope>NUCLEOTIDE SEQUENCE [LARGE SCALE GENOMIC DNA]</scope>
    <source>
        <strain evidence="2 3">NIES-3715</strain>
    </source>
</reference>
<evidence type="ECO:0000313" key="2">
    <source>
        <dbReference type="EMBL" id="GFH47855.1"/>
    </source>
</evidence>